<organism evidence="1 2">
    <name type="scientific">Micromonospora endolithica</name>
    <dbReference type="NCBI Taxonomy" id="230091"/>
    <lineage>
        <taxon>Bacteria</taxon>
        <taxon>Bacillati</taxon>
        <taxon>Actinomycetota</taxon>
        <taxon>Actinomycetes</taxon>
        <taxon>Micromonosporales</taxon>
        <taxon>Micromonosporaceae</taxon>
        <taxon>Micromonospora</taxon>
    </lineage>
</organism>
<dbReference type="EMBL" id="RBAK01000006">
    <property type="protein sequence ID" value="RKN45319.1"/>
    <property type="molecule type" value="Genomic_DNA"/>
</dbReference>
<sequence length="93" mass="9712">MNRIETVAQNLLPEADTTYLRPLESVEATVPTLTCPCVAGFILGVGAGYQFMQAVFNGPDAGYGAFTGVRGNFADMPVDELVATRQAAVGGLS</sequence>
<reference evidence="1 2" key="1">
    <citation type="journal article" date="2004" name="Syst. Appl. Microbiol.">
        <title>Cryptoendolithic actinomycetes from antarctic sandstone rock samples: Micromonospora endolithica sp. nov. and two isolates related to Micromonospora coerulea Jensen 1932.</title>
        <authorList>
            <person name="Hirsch P."/>
            <person name="Mevs U."/>
            <person name="Kroppenstedt R.M."/>
            <person name="Schumann P."/>
            <person name="Stackebrandt E."/>
        </authorList>
    </citation>
    <scope>NUCLEOTIDE SEQUENCE [LARGE SCALE GENOMIC DNA]</scope>
    <source>
        <strain evidence="1 2">JCM 12677</strain>
    </source>
</reference>
<dbReference type="RefSeq" id="WP_120729383.1">
    <property type="nucleotide sequence ID" value="NZ_RBAK01000006.1"/>
</dbReference>
<gene>
    <name evidence="1" type="ORF">D7223_16995</name>
</gene>
<evidence type="ECO:0000313" key="1">
    <source>
        <dbReference type="EMBL" id="RKN45319.1"/>
    </source>
</evidence>
<dbReference type="AlphaFoldDB" id="A0A3A9ZB13"/>
<name>A0A3A9ZB13_9ACTN</name>
<keyword evidence="2" id="KW-1185">Reference proteome</keyword>
<dbReference type="Proteomes" id="UP000281726">
    <property type="component" value="Unassembled WGS sequence"/>
</dbReference>
<proteinExistence type="predicted"/>
<accession>A0A3A9ZB13</accession>
<evidence type="ECO:0000313" key="2">
    <source>
        <dbReference type="Proteomes" id="UP000281726"/>
    </source>
</evidence>
<comment type="caution">
    <text evidence="1">The sequence shown here is derived from an EMBL/GenBank/DDBJ whole genome shotgun (WGS) entry which is preliminary data.</text>
</comment>
<protein>
    <submittedName>
        <fullName evidence="1">Uncharacterized protein</fullName>
    </submittedName>
</protein>